<evidence type="ECO:0000256" key="1">
    <source>
        <dbReference type="SAM" id="Phobius"/>
    </source>
</evidence>
<reference evidence="2" key="2">
    <citation type="journal article" date="2021" name="PeerJ">
        <title>Extensive microbial diversity within the chicken gut microbiome revealed by metagenomics and culture.</title>
        <authorList>
            <person name="Gilroy R."/>
            <person name="Ravi A."/>
            <person name="Getino M."/>
            <person name="Pursley I."/>
            <person name="Horton D.L."/>
            <person name="Alikhan N.F."/>
            <person name="Baker D."/>
            <person name="Gharbi K."/>
            <person name="Hall N."/>
            <person name="Watson M."/>
            <person name="Adriaenssens E.M."/>
            <person name="Foster-Nyarko E."/>
            <person name="Jarju S."/>
            <person name="Secka A."/>
            <person name="Antonio M."/>
            <person name="Oren A."/>
            <person name="Chaudhuri R.R."/>
            <person name="La Ragione R."/>
            <person name="Hildebrand F."/>
            <person name="Pallen M.J."/>
        </authorList>
    </citation>
    <scope>NUCLEOTIDE SEQUENCE</scope>
    <source>
        <strain evidence="2">6276</strain>
    </source>
</reference>
<proteinExistence type="predicted"/>
<dbReference type="EMBL" id="DVIU01000163">
    <property type="protein sequence ID" value="HIS36595.1"/>
    <property type="molecule type" value="Genomic_DNA"/>
</dbReference>
<protein>
    <submittedName>
        <fullName evidence="2">Type II secretion system protein</fullName>
    </submittedName>
</protein>
<dbReference type="InterPro" id="IPR045584">
    <property type="entry name" value="Pilin-like"/>
</dbReference>
<organism evidence="2 3">
    <name type="scientific">Candidatus Scatousia excrementigallinarum</name>
    <dbReference type="NCBI Taxonomy" id="2840935"/>
    <lineage>
        <taxon>Bacteria</taxon>
        <taxon>Candidatus Scatousia</taxon>
    </lineage>
</organism>
<dbReference type="Gene3D" id="3.30.700.10">
    <property type="entry name" value="Glycoprotein, Type 4 Pilin"/>
    <property type="match status" value="1"/>
</dbReference>
<dbReference type="SUPFAM" id="SSF54523">
    <property type="entry name" value="Pili subunits"/>
    <property type="match status" value="1"/>
</dbReference>
<dbReference type="NCBIfam" id="TIGR02532">
    <property type="entry name" value="IV_pilin_GFxxxE"/>
    <property type="match status" value="1"/>
</dbReference>
<comment type="caution">
    <text evidence="2">The sequence shown here is derived from an EMBL/GenBank/DDBJ whole genome shotgun (WGS) entry which is preliminary data.</text>
</comment>
<dbReference type="Proteomes" id="UP000823928">
    <property type="component" value="Unassembled WGS sequence"/>
</dbReference>
<gene>
    <name evidence="2" type="ORF">IAC10_08200</name>
</gene>
<keyword evidence="1" id="KW-0472">Membrane</keyword>
<sequence length="237" mass="26410">MRHKAFTLAEVLITLGIIGVIASMTLPSLVGKYKKVQTISQLKKTYTVLNQAFRHSEADNESSLYWNVDNGIDYYFDTYWKPYLNIISFCKGSRGDKACSYDSGTPWRRANGKKDSYLVLDDANRMPFILSDGTFVSILTASGYGSGEGVENSDGEMEFPGGNDNRIIVDINASGPPNQFGKDVFLFIRIAGKGIMPYGYNLEQKNVDDNCSSKGSGFMCAAKLIRDGWDMKDDYPW</sequence>
<keyword evidence="1" id="KW-0812">Transmembrane</keyword>
<evidence type="ECO:0000313" key="2">
    <source>
        <dbReference type="EMBL" id="HIS36595.1"/>
    </source>
</evidence>
<keyword evidence="1" id="KW-1133">Transmembrane helix</keyword>
<accession>A0A9D1EZ59</accession>
<reference evidence="2" key="1">
    <citation type="submission" date="2020-10" db="EMBL/GenBank/DDBJ databases">
        <authorList>
            <person name="Gilroy R."/>
        </authorList>
    </citation>
    <scope>NUCLEOTIDE SEQUENCE</scope>
    <source>
        <strain evidence="2">6276</strain>
    </source>
</reference>
<evidence type="ECO:0000313" key="3">
    <source>
        <dbReference type="Proteomes" id="UP000823928"/>
    </source>
</evidence>
<dbReference type="AlphaFoldDB" id="A0A9D1EZ59"/>
<dbReference type="Pfam" id="PF07963">
    <property type="entry name" value="N_methyl"/>
    <property type="match status" value="1"/>
</dbReference>
<dbReference type="InterPro" id="IPR012902">
    <property type="entry name" value="N_methyl_site"/>
</dbReference>
<name>A0A9D1EZ59_9BACT</name>
<feature type="transmembrane region" description="Helical" evidence="1">
    <location>
        <begin position="6"/>
        <end position="30"/>
    </location>
</feature>